<reference evidence="4 5" key="1">
    <citation type="journal article" date="2018" name="Mol. Biol. Evol.">
        <title>Broad Genomic Sampling Reveals a Smut Pathogenic Ancestry of the Fungal Clade Ustilaginomycotina.</title>
        <authorList>
            <person name="Kijpornyongpan T."/>
            <person name="Mondo S.J."/>
            <person name="Barry K."/>
            <person name="Sandor L."/>
            <person name="Lee J."/>
            <person name="Lipzen A."/>
            <person name="Pangilinan J."/>
            <person name="LaButti K."/>
            <person name="Hainaut M."/>
            <person name="Henrissat B."/>
            <person name="Grigoriev I.V."/>
            <person name="Spatafora J.W."/>
            <person name="Aime M.C."/>
        </authorList>
    </citation>
    <scope>NUCLEOTIDE SEQUENCE [LARGE SCALE GENOMIC DNA]</scope>
    <source>
        <strain evidence="4 5">MCA 4718</strain>
    </source>
</reference>
<dbReference type="PANTHER" id="PTHR43008">
    <property type="entry name" value="BENZIL REDUCTASE"/>
    <property type="match status" value="1"/>
</dbReference>
<dbReference type="PRINTS" id="PR00080">
    <property type="entry name" value="SDRFAMILY"/>
</dbReference>
<proteinExistence type="inferred from homology"/>
<name>A0A316UCC0_9BASI</name>
<comment type="similarity">
    <text evidence="1">Belongs to the short-chain dehydrogenases/reductases (SDR) family.</text>
</comment>
<gene>
    <name evidence="4" type="ORF">BCV69DRAFT_299136</name>
</gene>
<evidence type="ECO:0000256" key="2">
    <source>
        <dbReference type="ARBA" id="ARBA00022857"/>
    </source>
</evidence>
<keyword evidence="5" id="KW-1185">Reference proteome</keyword>
<evidence type="ECO:0000313" key="5">
    <source>
        <dbReference type="Proteomes" id="UP000245942"/>
    </source>
</evidence>
<dbReference type="PROSITE" id="PS00061">
    <property type="entry name" value="ADH_SHORT"/>
    <property type="match status" value="1"/>
</dbReference>
<organism evidence="4 5">
    <name type="scientific">Pseudomicrostroma glucosiphilum</name>
    <dbReference type="NCBI Taxonomy" id="1684307"/>
    <lineage>
        <taxon>Eukaryota</taxon>
        <taxon>Fungi</taxon>
        <taxon>Dikarya</taxon>
        <taxon>Basidiomycota</taxon>
        <taxon>Ustilaginomycotina</taxon>
        <taxon>Exobasidiomycetes</taxon>
        <taxon>Microstromatales</taxon>
        <taxon>Microstromatales incertae sedis</taxon>
        <taxon>Pseudomicrostroma</taxon>
    </lineage>
</organism>
<dbReference type="Gene3D" id="3.40.50.720">
    <property type="entry name" value="NAD(P)-binding Rossmann-like Domain"/>
    <property type="match status" value="1"/>
</dbReference>
<evidence type="ECO:0000256" key="3">
    <source>
        <dbReference type="ARBA" id="ARBA00023002"/>
    </source>
</evidence>
<dbReference type="EMBL" id="KZ819327">
    <property type="protein sequence ID" value="PWN20655.1"/>
    <property type="molecule type" value="Genomic_DNA"/>
</dbReference>
<dbReference type="GO" id="GO:0050664">
    <property type="term" value="F:oxidoreductase activity, acting on NAD(P)H, oxygen as acceptor"/>
    <property type="evidence" value="ECO:0007669"/>
    <property type="project" value="TreeGrafter"/>
</dbReference>
<sequence length="362" mass="38493">MLRIAVQPFAKGVAAQTLLRQSTKVAASSRVLPQLAAPFSTSSSVAENKKRADRVPHIDQKITAEYPNMSGPQHTTGPEFYTGDEGVHGLRTLKSFSMVGKVCVVTGGARGLGNLMGRALVESGCNQLAILDLDKDDSQGAADEMVKWLEGTGGVEPGSLDIRGFACDVSREDSVAKAFNDVKAAFGKIHAVINSAGIVENFPALEYPTDRLLKLYGINVFGSHFVSREAAKHMIADDIPGSIILVASMSGSIVNVPQPQAPYNASKAAVKHLGACLAVEWAQYGIRVNTLSPGYMLTSLTQQMFDRNADGRELKSKWENLIPMGKMGTPDDLKGAAVFLASDASRYSTGSDLIVDGGYTAV</sequence>
<dbReference type="SUPFAM" id="SSF51735">
    <property type="entry name" value="NAD(P)-binding Rossmann-fold domains"/>
    <property type="match status" value="1"/>
</dbReference>
<dbReference type="Pfam" id="PF13561">
    <property type="entry name" value="adh_short_C2"/>
    <property type="match status" value="1"/>
</dbReference>
<dbReference type="PRINTS" id="PR00081">
    <property type="entry name" value="GDHRDH"/>
</dbReference>
<protein>
    <submittedName>
        <fullName evidence="4">Putative d-arabinitol 2-dehydrogenase</fullName>
    </submittedName>
</protein>
<dbReference type="PANTHER" id="PTHR43008:SF14">
    <property type="entry name" value="DEHYDROGENASE ARBD, PUTATIVE-RELATED"/>
    <property type="match status" value="1"/>
</dbReference>
<dbReference type="STRING" id="1684307.A0A316UCC0"/>
<dbReference type="GO" id="GO:0044281">
    <property type="term" value="P:small molecule metabolic process"/>
    <property type="evidence" value="ECO:0007669"/>
    <property type="project" value="UniProtKB-ARBA"/>
</dbReference>
<keyword evidence="2" id="KW-0521">NADP</keyword>
<dbReference type="InterPro" id="IPR002347">
    <property type="entry name" value="SDR_fam"/>
</dbReference>
<dbReference type="GO" id="GO:0005975">
    <property type="term" value="P:carbohydrate metabolic process"/>
    <property type="evidence" value="ECO:0007669"/>
    <property type="project" value="UniProtKB-ARBA"/>
</dbReference>
<dbReference type="OrthoDB" id="5325318at2759"/>
<dbReference type="RefSeq" id="XP_025347815.1">
    <property type="nucleotide sequence ID" value="XM_025494301.1"/>
</dbReference>
<dbReference type="InterPro" id="IPR036291">
    <property type="entry name" value="NAD(P)-bd_dom_sf"/>
</dbReference>
<dbReference type="GO" id="GO:0050085">
    <property type="term" value="F:mannitol 2-dehydrogenase (NADP+) activity"/>
    <property type="evidence" value="ECO:0007669"/>
    <property type="project" value="UniProtKB-ARBA"/>
</dbReference>
<dbReference type="FunFam" id="3.40.50.720:FF:000090">
    <property type="entry name" value="NADP-dependent mannitol dehydrogenase"/>
    <property type="match status" value="1"/>
</dbReference>
<dbReference type="InterPro" id="IPR020904">
    <property type="entry name" value="Sc_DH/Rdtase_CS"/>
</dbReference>
<dbReference type="GeneID" id="37016035"/>
<dbReference type="AlphaFoldDB" id="A0A316UCC0"/>
<keyword evidence="3" id="KW-0560">Oxidoreductase</keyword>
<accession>A0A316UCC0</accession>
<evidence type="ECO:0000256" key="1">
    <source>
        <dbReference type="ARBA" id="ARBA00006484"/>
    </source>
</evidence>
<dbReference type="Proteomes" id="UP000245942">
    <property type="component" value="Unassembled WGS sequence"/>
</dbReference>
<evidence type="ECO:0000313" key="4">
    <source>
        <dbReference type="EMBL" id="PWN20655.1"/>
    </source>
</evidence>